<dbReference type="InterPro" id="IPR005623">
    <property type="entry name" value="Chaperone_NapD_NO3_reduct"/>
</dbReference>
<keyword evidence="2" id="KW-1185">Reference proteome</keyword>
<dbReference type="Proteomes" id="UP000266091">
    <property type="component" value="Unassembled WGS sequence"/>
</dbReference>
<dbReference type="Gene3D" id="3.30.70.920">
    <property type="match status" value="1"/>
</dbReference>
<gene>
    <name evidence="1" type="ORF">MESMUL_01150</name>
</gene>
<comment type="caution">
    <text evidence="1">The sequence shown here is derived from an EMBL/GenBank/DDBJ whole genome shotgun (WGS) entry which is preliminary data.</text>
</comment>
<organism evidence="1 2">
    <name type="scientific">Mesosutterella multiformis</name>
    <dbReference type="NCBI Taxonomy" id="2259133"/>
    <lineage>
        <taxon>Bacteria</taxon>
        <taxon>Pseudomonadati</taxon>
        <taxon>Pseudomonadota</taxon>
        <taxon>Betaproteobacteria</taxon>
        <taxon>Burkholderiales</taxon>
        <taxon>Sutterellaceae</taxon>
        <taxon>Mesosutterella</taxon>
    </lineage>
</organism>
<sequence length="81" mass="8950">MFYSGVLVTANPGELEKAVQSVEGKGLEIYHRDPDAERFIAVIEGETIQSEADLFKDLITLPGIQNVSLVANLEDTEEEQQ</sequence>
<dbReference type="OrthoDB" id="9155846at2"/>
<name>A0A388SBA2_9BURK</name>
<dbReference type="EMBL" id="BGZJ01000001">
    <property type="protein sequence ID" value="GBO92761.1"/>
    <property type="molecule type" value="Genomic_DNA"/>
</dbReference>
<dbReference type="Pfam" id="PF03927">
    <property type="entry name" value="NapD"/>
    <property type="match status" value="1"/>
</dbReference>
<accession>A0A388SBA2</accession>
<protein>
    <recommendedName>
        <fullName evidence="3">Chaperone NapD</fullName>
    </recommendedName>
</protein>
<evidence type="ECO:0000313" key="1">
    <source>
        <dbReference type="EMBL" id="GBO92761.1"/>
    </source>
</evidence>
<dbReference type="AlphaFoldDB" id="A0A388SBA2"/>
<evidence type="ECO:0008006" key="3">
    <source>
        <dbReference type="Google" id="ProtNLM"/>
    </source>
</evidence>
<dbReference type="RefSeq" id="WP_022443590.1">
    <property type="nucleotide sequence ID" value="NZ_BGZJ01000001.1"/>
</dbReference>
<proteinExistence type="predicted"/>
<reference evidence="1 2" key="1">
    <citation type="journal article" date="2018" name="Int. J. Syst. Evol. Microbiol.">
        <title>Mesosutterella multiformis gen. nov., sp. nov., a member of the family Sutterellaceae and Sutterella megalosphaeroides sp. nov., isolated from human faeces.</title>
        <authorList>
            <person name="Sakamoto M."/>
            <person name="Ikeyama N."/>
            <person name="Kunihiro T."/>
            <person name="Iino T."/>
            <person name="Yuki M."/>
            <person name="Ohkuma M."/>
        </authorList>
    </citation>
    <scope>NUCLEOTIDE SEQUENCE [LARGE SCALE GENOMIC DNA]</scope>
    <source>
        <strain evidence="1 2">4NBBH2</strain>
    </source>
</reference>
<evidence type="ECO:0000313" key="2">
    <source>
        <dbReference type="Proteomes" id="UP000266091"/>
    </source>
</evidence>